<dbReference type="PANTHER" id="PTHR43861">
    <property type="entry name" value="TRANS-ACONITATE 2-METHYLTRANSFERASE-RELATED"/>
    <property type="match status" value="1"/>
</dbReference>
<protein>
    <submittedName>
        <fullName evidence="1">Class I SAM-dependent methyltransferase</fullName>
        <ecNumber evidence="1">2.1.-.-</ecNumber>
    </submittedName>
</protein>
<dbReference type="EC" id="2.1.-.-" evidence="1"/>
<dbReference type="SUPFAM" id="SSF53335">
    <property type="entry name" value="S-adenosyl-L-methionine-dependent methyltransferases"/>
    <property type="match status" value="1"/>
</dbReference>
<evidence type="ECO:0000313" key="1">
    <source>
        <dbReference type="EMBL" id="MDT8898779.1"/>
    </source>
</evidence>
<dbReference type="RefSeq" id="WP_315625442.1">
    <property type="nucleotide sequence ID" value="NZ_JAUHMF010000002.1"/>
</dbReference>
<dbReference type="CDD" id="cd02440">
    <property type="entry name" value="AdoMet_MTases"/>
    <property type="match status" value="1"/>
</dbReference>
<comment type="caution">
    <text evidence="1">The sequence shown here is derived from an EMBL/GenBank/DDBJ whole genome shotgun (WGS) entry which is preliminary data.</text>
</comment>
<dbReference type="Gene3D" id="3.40.50.150">
    <property type="entry name" value="Vaccinia Virus protein VP39"/>
    <property type="match status" value="1"/>
</dbReference>
<keyword evidence="1" id="KW-0489">Methyltransferase</keyword>
<keyword evidence="1" id="KW-0808">Transferase</keyword>
<reference evidence="1 2" key="1">
    <citation type="submission" date="2023-07" db="EMBL/GenBank/DDBJ databases">
        <title>Novel species of Thermanaerothrix with wide hydrolytic capabilities.</title>
        <authorList>
            <person name="Zayulina K.S."/>
            <person name="Podosokorskaya O.A."/>
            <person name="Elcheninov A.G."/>
        </authorList>
    </citation>
    <scope>NUCLEOTIDE SEQUENCE [LARGE SCALE GENOMIC DNA]</scope>
    <source>
        <strain evidence="1 2">4228-RoL</strain>
    </source>
</reference>
<dbReference type="InterPro" id="IPR029063">
    <property type="entry name" value="SAM-dependent_MTases_sf"/>
</dbReference>
<sequence length="251" mass="28367">MKPEIAAKLLALNAQFYQTFGLAFAATRQRLQPGILRVLPRLPLTAQWLDLGCAHGEVARWLAQHQFQGRYLGLDFSPALLAEAQAWADHLPPALATRFTFRQADLGHPDWVTALDDARFEVALAFAVLHHIPGRVNRERLLHLVRAHLEPGATLVLSVWQFQHSPRLLARRQPWARIGIDEADLEPGDTLLDWRHALPDQSEKVGLRYVHQFSREELDALAVSSGFRVEETFESDGEGGRLGLYQVWRAV</sequence>
<accession>A0ABU3NPL9</accession>
<dbReference type="GO" id="GO:0008168">
    <property type="term" value="F:methyltransferase activity"/>
    <property type="evidence" value="ECO:0007669"/>
    <property type="project" value="UniProtKB-KW"/>
</dbReference>
<gene>
    <name evidence="1" type="ORF">QYE77_10925</name>
</gene>
<organism evidence="1 2">
    <name type="scientific">Thermanaerothrix solaris</name>
    <dbReference type="NCBI Taxonomy" id="3058434"/>
    <lineage>
        <taxon>Bacteria</taxon>
        <taxon>Bacillati</taxon>
        <taxon>Chloroflexota</taxon>
        <taxon>Anaerolineae</taxon>
        <taxon>Anaerolineales</taxon>
        <taxon>Anaerolineaceae</taxon>
        <taxon>Thermanaerothrix</taxon>
    </lineage>
</organism>
<evidence type="ECO:0000313" key="2">
    <source>
        <dbReference type="Proteomes" id="UP001254165"/>
    </source>
</evidence>
<keyword evidence="2" id="KW-1185">Reference proteome</keyword>
<name>A0ABU3NPL9_9CHLR</name>
<proteinExistence type="predicted"/>
<dbReference type="Proteomes" id="UP001254165">
    <property type="component" value="Unassembled WGS sequence"/>
</dbReference>
<dbReference type="Pfam" id="PF13489">
    <property type="entry name" value="Methyltransf_23"/>
    <property type="match status" value="1"/>
</dbReference>
<dbReference type="GO" id="GO:0032259">
    <property type="term" value="P:methylation"/>
    <property type="evidence" value="ECO:0007669"/>
    <property type="project" value="UniProtKB-KW"/>
</dbReference>
<dbReference type="EMBL" id="JAUHMF010000002">
    <property type="protein sequence ID" value="MDT8898779.1"/>
    <property type="molecule type" value="Genomic_DNA"/>
</dbReference>